<dbReference type="PANTHER" id="PTHR16650">
    <property type="entry name" value="C21ORF13-RELATED"/>
    <property type="match status" value="1"/>
</dbReference>
<dbReference type="Proteomes" id="UP001487740">
    <property type="component" value="Unassembled WGS sequence"/>
</dbReference>
<evidence type="ECO:0000259" key="5">
    <source>
        <dbReference type="Pfam" id="PF15619"/>
    </source>
</evidence>
<feature type="compositionally biased region" description="Pro residues" evidence="4">
    <location>
        <begin position="546"/>
        <end position="565"/>
    </location>
</feature>
<dbReference type="EMBL" id="JARAKH010000002">
    <property type="protein sequence ID" value="KAK8406923.1"/>
    <property type="molecule type" value="Genomic_DNA"/>
</dbReference>
<feature type="domain" description="Lebercilin" evidence="5">
    <location>
        <begin position="108"/>
        <end position="297"/>
    </location>
</feature>
<organism evidence="6 7">
    <name type="scientific">Scylla paramamosain</name>
    <name type="common">Mud crab</name>
    <dbReference type="NCBI Taxonomy" id="85552"/>
    <lineage>
        <taxon>Eukaryota</taxon>
        <taxon>Metazoa</taxon>
        <taxon>Ecdysozoa</taxon>
        <taxon>Arthropoda</taxon>
        <taxon>Crustacea</taxon>
        <taxon>Multicrustacea</taxon>
        <taxon>Malacostraca</taxon>
        <taxon>Eumalacostraca</taxon>
        <taxon>Eucarida</taxon>
        <taxon>Decapoda</taxon>
        <taxon>Pleocyemata</taxon>
        <taxon>Brachyura</taxon>
        <taxon>Eubrachyura</taxon>
        <taxon>Portunoidea</taxon>
        <taxon>Portunidae</taxon>
        <taxon>Portuninae</taxon>
        <taxon>Scylla</taxon>
    </lineage>
</organism>
<sequence>MARGCTDPAMSNSRPASPTNALQECEVPTIQLQDSVCEDDDDAAVFLQMLGPNYAITARSKSSKLSFASKESRQSSAVSSALSRQKSTRNLVDVTTRLTHSNEGQLYRLLSAKRNHIQQLSNDVSLLHNRIKELEEQNRLLLRVSKRQEAALTRYHDMKSELPHILEAHKLEINVLQEKLRRSTEENRKNTERLKTGDNRILKLTEEATKLRELNRKRNLPERDQLNKQLIAATRTLHEKEKEVEELKRRIGILEKALKQQVQAEVGRHRATARKLYNLQCDHHELQEVLKEREQELESLKQYSLSTGSGATADSACTTAPSSRSGSLSARHKRGSSSSGTTSTSGVVCPVDALSATESRMSFALEATGRLPPISAEARRHKNIDSLMGSPEPLPRRTRHRSHTAVKEGSEERRLGRVRRSRRSPRVSKEEGFLFNSRCTPSPSPSTTPEPHAHRSDPDGDALEDGSHCPLSNNDDRGRHRDERHSTSEQGDHENEDRDTNTSDDNKPSLRREFSLIEHYPPRERVTLHGGSSAGGSDSGSGTSGTPPPAPPPPKPLIDARPPPHLARASGPGRGSLHKRNNIKAKDLRVSSSLTKLDSETSPKPVRTAITP</sequence>
<feature type="region of interest" description="Disordered" evidence="4">
    <location>
        <begin position="1"/>
        <end position="21"/>
    </location>
</feature>
<name>A0AAW0V7P6_SCYPA</name>
<evidence type="ECO:0000256" key="4">
    <source>
        <dbReference type="SAM" id="MobiDB-lite"/>
    </source>
</evidence>
<feature type="compositionally biased region" description="Basic and acidic residues" evidence="4">
    <location>
        <begin position="474"/>
        <end position="527"/>
    </location>
</feature>
<keyword evidence="7" id="KW-1185">Reference proteome</keyword>
<feature type="compositionally biased region" description="Low complexity" evidence="4">
    <location>
        <begin position="336"/>
        <end position="346"/>
    </location>
</feature>
<feature type="compositionally biased region" description="Basic and acidic residues" evidence="4">
    <location>
        <begin position="405"/>
        <end position="415"/>
    </location>
</feature>
<feature type="coiled-coil region" evidence="3">
    <location>
        <begin position="223"/>
        <end position="303"/>
    </location>
</feature>
<feature type="compositionally biased region" description="Polar residues" evidence="4">
    <location>
        <begin position="9"/>
        <end position="21"/>
    </location>
</feature>
<dbReference type="EMBL" id="JARAKH010000002">
    <property type="protein sequence ID" value="KAK8406922.1"/>
    <property type="molecule type" value="Genomic_DNA"/>
</dbReference>
<feature type="region of interest" description="Disordered" evidence="4">
    <location>
        <begin position="374"/>
        <end position="612"/>
    </location>
</feature>
<feature type="region of interest" description="Disordered" evidence="4">
    <location>
        <begin position="307"/>
        <end position="347"/>
    </location>
</feature>
<dbReference type="GO" id="GO:0005930">
    <property type="term" value="C:axoneme"/>
    <property type="evidence" value="ECO:0007669"/>
    <property type="project" value="TreeGrafter"/>
</dbReference>
<feature type="compositionally biased region" description="Polar residues" evidence="4">
    <location>
        <begin position="590"/>
        <end position="602"/>
    </location>
</feature>
<proteinExistence type="inferred from homology"/>
<keyword evidence="2 3" id="KW-0175">Coiled coil</keyword>
<feature type="compositionally biased region" description="Basic residues" evidence="4">
    <location>
        <begin position="416"/>
        <end position="426"/>
    </location>
</feature>
<reference evidence="6 7" key="1">
    <citation type="submission" date="2023-03" db="EMBL/GenBank/DDBJ databases">
        <title>High-quality genome of Scylla paramamosain provides insights in environmental adaptation.</title>
        <authorList>
            <person name="Zhang L."/>
        </authorList>
    </citation>
    <scope>NUCLEOTIDE SEQUENCE [LARGE SCALE GENOMIC DNA]</scope>
    <source>
        <strain evidence="6">LZ_2023a</strain>
        <tissue evidence="6">Muscle</tissue>
    </source>
</reference>
<comment type="similarity">
    <text evidence="1">Belongs to the LCA5 family.</text>
</comment>
<dbReference type="InterPro" id="IPR028933">
    <property type="entry name" value="Lebercilin_dom"/>
</dbReference>
<protein>
    <recommendedName>
        <fullName evidence="5">Lebercilin domain-containing protein</fullName>
    </recommendedName>
</protein>
<feature type="coiled-coil region" evidence="3">
    <location>
        <begin position="117"/>
        <end position="193"/>
    </location>
</feature>
<dbReference type="PANTHER" id="PTHR16650:SF6">
    <property type="entry name" value="GH21622P"/>
    <property type="match status" value="1"/>
</dbReference>
<dbReference type="EMBL" id="JARAKH010000002">
    <property type="protein sequence ID" value="KAK8406921.1"/>
    <property type="molecule type" value="Genomic_DNA"/>
</dbReference>
<accession>A0AAW0V7P6</accession>
<dbReference type="Pfam" id="PF15619">
    <property type="entry name" value="Lebercilin"/>
    <property type="match status" value="1"/>
</dbReference>
<dbReference type="InterPro" id="IPR026188">
    <property type="entry name" value="Lebercilin-like"/>
</dbReference>
<comment type="caution">
    <text evidence="6">The sequence shown here is derived from an EMBL/GenBank/DDBJ whole genome shotgun (WGS) entry which is preliminary data.</text>
</comment>
<feature type="compositionally biased region" description="Gly residues" evidence="4">
    <location>
        <begin position="532"/>
        <end position="543"/>
    </location>
</feature>
<evidence type="ECO:0000256" key="1">
    <source>
        <dbReference type="ARBA" id="ARBA00010229"/>
    </source>
</evidence>
<gene>
    <name evidence="6" type="ORF">O3P69_007466</name>
</gene>
<dbReference type="EMBL" id="JARAKH010000002">
    <property type="protein sequence ID" value="KAK8406920.1"/>
    <property type="molecule type" value="Genomic_DNA"/>
</dbReference>
<feature type="compositionally biased region" description="Polar residues" evidence="4">
    <location>
        <begin position="307"/>
        <end position="328"/>
    </location>
</feature>
<evidence type="ECO:0000313" key="6">
    <source>
        <dbReference type="EMBL" id="KAK8406922.1"/>
    </source>
</evidence>
<evidence type="ECO:0000256" key="3">
    <source>
        <dbReference type="SAM" id="Coils"/>
    </source>
</evidence>
<dbReference type="GO" id="GO:0042073">
    <property type="term" value="P:intraciliary transport"/>
    <property type="evidence" value="ECO:0007669"/>
    <property type="project" value="TreeGrafter"/>
</dbReference>
<dbReference type="AlphaFoldDB" id="A0AAW0V7P6"/>
<evidence type="ECO:0000313" key="7">
    <source>
        <dbReference type="Proteomes" id="UP001487740"/>
    </source>
</evidence>
<evidence type="ECO:0000256" key="2">
    <source>
        <dbReference type="ARBA" id="ARBA00023054"/>
    </source>
</evidence>